<feature type="region of interest" description="Disordered" evidence="1">
    <location>
        <begin position="1"/>
        <end position="20"/>
    </location>
</feature>
<dbReference type="Proteomes" id="UP000593564">
    <property type="component" value="Unassembled WGS sequence"/>
</dbReference>
<proteinExistence type="predicted"/>
<name>A0A7J7GC16_CAMSI</name>
<reference evidence="2 3" key="2">
    <citation type="submission" date="2020-07" db="EMBL/GenBank/DDBJ databases">
        <title>Genome assembly of wild tea tree DASZ reveals pedigree and selection history of tea varieties.</title>
        <authorList>
            <person name="Zhang W."/>
        </authorList>
    </citation>
    <scope>NUCLEOTIDE SEQUENCE [LARGE SCALE GENOMIC DNA]</scope>
    <source>
        <strain evidence="3">cv. G240</strain>
        <tissue evidence="2">Leaf</tissue>
    </source>
</reference>
<sequence length="63" mass="7238">MDCLEIPPLPQDSRAASPHKNSHCSLLQCLLPETEAPNENHHHHRRRGERRITLSLGRSPFHI</sequence>
<evidence type="ECO:0000313" key="2">
    <source>
        <dbReference type="EMBL" id="KAF5937835.1"/>
    </source>
</evidence>
<accession>A0A7J7GC16</accession>
<dbReference type="EMBL" id="JACBKZ010000012">
    <property type="protein sequence ID" value="KAF5937835.1"/>
    <property type="molecule type" value="Genomic_DNA"/>
</dbReference>
<keyword evidence="3" id="KW-1185">Reference proteome</keyword>
<protein>
    <submittedName>
        <fullName evidence="2">Uncharacterized protein</fullName>
    </submittedName>
</protein>
<gene>
    <name evidence="2" type="ORF">HYC85_025341</name>
</gene>
<dbReference type="AlphaFoldDB" id="A0A7J7GC16"/>
<reference evidence="3" key="1">
    <citation type="journal article" date="2020" name="Nat. Commun.">
        <title>Genome assembly of wild tea tree DASZ reveals pedigree and selection history of tea varieties.</title>
        <authorList>
            <person name="Zhang W."/>
            <person name="Zhang Y."/>
            <person name="Qiu H."/>
            <person name="Guo Y."/>
            <person name="Wan H."/>
            <person name="Zhang X."/>
            <person name="Scossa F."/>
            <person name="Alseekh S."/>
            <person name="Zhang Q."/>
            <person name="Wang P."/>
            <person name="Xu L."/>
            <person name="Schmidt M.H."/>
            <person name="Jia X."/>
            <person name="Li D."/>
            <person name="Zhu A."/>
            <person name="Guo F."/>
            <person name="Chen W."/>
            <person name="Ni D."/>
            <person name="Usadel B."/>
            <person name="Fernie A.R."/>
            <person name="Wen W."/>
        </authorList>
    </citation>
    <scope>NUCLEOTIDE SEQUENCE [LARGE SCALE GENOMIC DNA]</scope>
    <source>
        <strain evidence="3">cv. G240</strain>
    </source>
</reference>
<feature type="region of interest" description="Disordered" evidence="1">
    <location>
        <begin position="35"/>
        <end position="63"/>
    </location>
</feature>
<comment type="caution">
    <text evidence="2">The sequence shown here is derived from an EMBL/GenBank/DDBJ whole genome shotgun (WGS) entry which is preliminary data.</text>
</comment>
<evidence type="ECO:0000256" key="1">
    <source>
        <dbReference type="SAM" id="MobiDB-lite"/>
    </source>
</evidence>
<organism evidence="2 3">
    <name type="scientific">Camellia sinensis</name>
    <name type="common">Tea plant</name>
    <name type="synonym">Thea sinensis</name>
    <dbReference type="NCBI Taxonomy" id="4442"/>
    <lineage>
        <taxon>Eukaryota</taxon>
        <taxon>Viridiplantae</taxon>
        <taxon>Streptophyta</taxon>
        <taxon>Embryophyta</taxon>
        <taxon>Tracheophyta</taxon>
        <taxon>Spermatophyta</taxon>
        <taxon>Magnoliopsida</taxon>
        <taxon>eudicotyledons</taxon>
        <taxon>Gunneridae</taxon>
        <taxon>Pentapetalae</taxon>
        <taxon>asterids</taxon>
        <taxon>Ericales</taxon>
        <taxon>Theaceae</taxon>
        <taxon>Camellia</taxon>
    </lineage>
</organism>
<evidence type="ECO:0000313" key="3">
    <source>
        <dbReference type="Proteomes" id="UP000593564"/>
    </source>
</evidence>